<dbReference type="EMBL" id="JAHLQT010030867">
    <property type="protein sequence ID" value="KAG7160738.1"/>
    <property type="molecule type" value="Genomic_DNA"/>
</dbReference>
<organism evidence="2 3">
    <name type="scientific">Homarus americanus</name>
    <name type="common">American lobster</name>
    <dbReference type="NCBI Taxonomy" id="6706"/>
    <lineage>
        <taxon>Eukaryota</taxon>
        <taxon>Metazoa</taxon>
        <taxon>Ecdysozoa</taxon>
        <taxon>Arthropoda</taxon>
        <taxon>Crustacea</taxon>
        <taxon>Multicrustacea</taxon>
        <taxon>Malacostraca</taxon>
        <taxon>Eumalacostraca</taxon>
        <taxon>Eucarida</taxon>
        <taxon>Decapoda</taxon>
        <taxon>Pleocyemata</taxon>
        <taxon>Astacidea</taxon>
        <taxon>Nephropoidea</taxon>
        <taxon>Nephropidae</taxon>
        <taxon>Homarus</taxon>
    </lineage>
</organism>
<keyword evidence="3" id="KW-1185">Reference proteome</keyword>
<protein>
    <submittedName>
        <fullName evidence="2">Uncharacterized protein</fullName>
    </submittedName>
</protein>
<evidence type="ECO:0000313" key="3">
    <source>
        <dbReference type="Proteomes" id="UP000747542"/>
    </source>
</evidence>
<evidence type="ECO:0000256" key="1">
    <source>
        <dbReference type="SAM" id="MobiDB-lite"/>
    </source>
</evidence>
<sequence>MFQESLSRYGAYILEVTEGVWVEAARLSGKKNWVEGVWRIYEGVEVVAWSATRLSVLVNYGTPAQPLAPSLATSPGLSTSPQPDH</sequence>
<feature type="region of interest" description="Disordered" evidence="1">
    <location>
        <begin position="66"/>
        <end position="85"/>
    </location>
</feature>
<gene>
    <name evidence="2" type="ORF">Hamer_G023734</name>
</gene>
<accession>A0A8J5JTJ5</accession>
<proteinExistence type="predicted"/>
<name>A0A8J5JTJ5_HOMAM</name>
<comment type="caution">
    <text evidence="2">The sequence shown here is derived from an EMBL/GenBank/DDBJ whole genome shotgun (WGS) entry which is preliminary data.</text>
</comment>
<dbReference type="Proteomes" id="UP000747542">
    <property type="component" value="Unassembled WGS sequence"/>
</dbReference>
<dbReference type="AlphaFoldDB" id="A0A8J5JTJ5"/>
<reference evidence="2" key="1">
    <citation type="journal article" date="2021" name="Sci. Adv.">
        <title>The American lobster genome reveals insights on longevity, neural, and immune adaptations.</title>
        <authorList>
            <person name="Polinski J.M."/>
            <person name="Zimin A.V."/>
            <person name="Clark K.F."/>
            <person name="Kohn A.B."/>
            <person name="Sadowski N."/>
            <person name="Timp W."/>
            <person name="Ptitsyn A."/>
            <person name="Khanna P."/>
            <person name="Romanova D.Y."/>
            <person name="Williams P."/>
            <person name="Greenwood S.J."/>
            <person name="Moroz L.L."/>
            <person name="Walt D.R."/>
            <person name="Bodnar A.G."/>
        </authorList>
    </citation>
    <scope>NUCLEOTIDE SEQUENCE</scope>
    <source>
        <strain evidence="2">GMGI-L3</strain>
    </source>
</reference>
<feature type="compositionally biased region" description="Polar residues" evidence="1">
    <location>
        <begin position="71"/>
        <end position="85"/>
    </location>
</feature>
<evidence type="ECO:0000313" key="2">
    <source>
        <dbReference type="EMBL" id="KAG7160738.1"/>
    </source>
</evidence>